<name>A0A8H7PLG5_MORIS</name>
<gene>
    <name evidence="1" type="ORF">INT43_005411</name>
</gene>
<reference evidence="1" key="1">
    <citation type="submission" date="2020-12" db="EMBL/GenBank/DDBJ databases">
        <title>Metabolic potential, ecology and presence of endohyphal bacteria is reflected in genomic diversity of Mucoromycotina.</title>
        <authorList>
            <person name="Muszewska A."/>
            <person name="Okrasinska A."/>
            <person name="Steczkiewicz K."/>
            <person name="Drgas O."/>
            <person name="Orlowska M."/>
            <person name="Perlinska-Lenart U."/>
            <person name="Aleksandrzak-Piekarczyk T."/>
            <person name="Szatraj K."/>
            <person name="Zielenkiewicz U."/>
            <person name="Pilsyk S."/>
            <person name="Malc E."/>
            <person name="Mieczkowski P."/>
            <person name="Kruszewska J.S."/>
            <person name="Biernat P."/>
            <person name="Pawlowska J."/>
        </authorList>
    </citation>
    <scope>NUCLEOTIDE SEQUENCE</scope>
    <source>
        <strain evidence="1">WA0000067209</strain>
    </source>
</reference>
<accession>A0A8H7PLG5</accession>
<organism evidence="1 2">
    <name type="scientific">Mortierella isabellina</name>
    <name type="common">Filamentous fungus</name>
    <name type="synonym">Umbelopsis isabellina</name>
    <dbReference type="NCBI Taxonomy" id="91625"/>
    <lineage>
        <taxon>Eukaryota</taxon>
        <taxon>Fungi</taxon>
        <taxon>Fungi incertae sedis</taxon>
        <taxon>Mucoromycota</taxon>
        <taxon>Mucoromycotina</taxon>
        <taxon>Umbelopsidomycetes</taxon>
        <taxon>Umbelopsidales</taxon>
        <taxon>Umbelopsidaceae</taxon>
        <taxon>Umbelopsis</taxon>
    </lineage>
</organism>
<dbReference type="OrthoDB" id="2373227at2759"/>
<comment type="caution">
    <text evidence="1">The sequence shown here is derived from an EMBL/GenBank/DDBJ whole genome shotgun (WGS) entry which is preliminary data.</text>
</comment>
<evidence type="ECO:0000313" key="2">
    <source>
        <dbReference type="Proteomes" id="UP000654370"/>
    </source>
</evidence>
<keyword evidence="2" id="KW-1185">Reference proteome</keyword>
<dbReference type="EMBL" id="JAEPQZ010000010">
    <property type="protein sequence ID" value="KAG2176178.1"/>
    <property type="molecule type" value="Genomic_DNA"/>
</dbReference>
<evidence type="ECO:0000313" key="1">
    <source>
        <dbReference type="EMBL" id="KAG2176178.1"/>
    </source>
</evidence>
<dbReference type="Proteomes" id="UP000654370">
    <property type="component" value="Unassembled WGS sequence"/>
</dbReference>
<proteinExistence type="predicted"/>
<protein>
    <submittedName>
        <fullName evidence="1">Uncharacterized protein</fullName>
    </submittedName>
</protein>
<dbReference type="AlphaFoldDB" id="A0A8H7PLG5"/>
<sequence>MLCGPVSVEVAYIELLNGYPVDHFVITDAVKHTKRPDCMVFHSPQDFQTVWLKVWLTSWKQRVVFVLHVLSVQRQVVNVAHQKTQVFMPELTVSLHDSDYISRMEEYVGAKWKEAIHIIHFTEFNIGGTDQQRLARIPNLSNTILGYFNRLKSICFSMPATMQQTSGIGRLYGRDYLSLVLDIDSSLQDQARPPILIHPEYENEARDHRYEYGCIAESFTDYLIPYVAVIIRLGYLPQGEFGEVVGYGDLVSPLPRFPGLPQSILLTQHEGWSVANYSPIYINPPCLMIGGFQDAWWKPYSVPEALQRGSFPKSFNELEGKEMPKPKSRQITVEIYHTMQQMIDTWIESAVTPVQATKKGDAETLQKVRQRISQIMGLFEKFQARFLAWLYYANLHQGYRYLYDYINLTDHLRALENGSYKYSVDELHTVEKELRSHLNVMHLYSVKTTRSQYGYDIELSGIAQLPIDWSRV</sequence>